<dbReference type="RefSeq" id="WP_301710998.1">
    <property type="nucleotide sequence ID" value="NZ_SDWY01000001.1"/>
</dbReference>
<comment type="caution">
    <text evidence="1">The sequence shown here is derived from an EMBL/GenBank/DDBJ whole genome shotgun (WGS) entry which is preliminary data.</text>
</comment>
<accession>A0AAJ1VLU5</accession>
<dbReference type="Proteomes" id="UP001167919">
    <property type="component" value="Unassembled WGS sequence"/>
</dbReference>
<evidence type="ECO:0000313" key="1">
    <source>
        <dbReference type="EMBL" id="MDN6899858.1"/>
    </source>
</evidence>
<sequence length="182" mass="20843">MNDYYKELQNNCFEGNSFSKYGSWLLYKIHAENEDEIKPGILSQAEASIKPFLPDLENANKRYSLINHKAIILGLNWSNPGKINGDWTNFHADWYSHGHDYRLAYIFSKTEYDGSYITDLIKNLPVTDSGIVYAGLAGKHPSKKGKRETQEQYAERLQNIADLEQDHENILQSNATALAKRN</sequence>
<gene>
    <name evidence="1" type="ORF">EVC35_02410</name>
</gene>
<name>A0AAJ1VLU5_9LACO</name>
<dbReference type="AlphaFoldDB" id="A0AAJ1VLU5"/>
<dbReference type="EMBL" id="SDWY01000001">
    <property type="protein sequence ID" value="MDN6899858.1"/>
    <property type="molecule type" value="Genomic_DNA"/>
</dbReference>
<reference evidence="1" key="1">
    <citation type="submission" date="2019-01" db="EMBL/GenBank/DDBJ databases">
        <title>Oenococcus sicerae UCMA17102.</title>
        <authorList>
            <person name="Cousin F.J."/>
            <person name="Le Guellec R."/>
            <person name="Cretenet M."/>
        </authorList>
    </citation>
    <scope>NUCLEOTIDE SEQUENCE</scope>
    <source>
        <strain evidence="1">UCMA17102</strain>
    </source>
</reference>
<proteinExistence type="predicted"/>
<organism evidence="1 2">
    <name type="scientific">Oenococcus sicerae</name>
    <dbReference type="NCBI Taxonomy" id="2203724"/>
    <lineage>
        <taxon>Bacteria</taxon>
        <taxon>Bacillati</taxon>
        <taxon>Bacillota</taxon>
        <taxon>Bacilli</taxon>
        <taxon>Lactobacillales</taxon>
        <taxon>Lactobacillaceae</taxon>
        <taxon>Oenococcus</taxon>
    </lineage>
</organism>
<protein>
    <submittedName>
        <fullName evidence="1">Uncharacterized protein</fullName>
    </submittedName>
</protein>
<evidence type="ECO:0000313" key="2">
    <source>
        <dbReference type="Proteomes" id="UP001167919"/>
    </source>
</evidence>